<evidence type="ECO:0000313" key="2">
    <source>
        <dbReference type="EMBL" id="TYK66739.1"/>
    </source>
</evidence>
<feature type="transmembrane region" description="Helical" evidence="1">
    <location>
        <begin position="99"/>
        <end position="119"/>
    </location>
</feature>
<evidence type="ECO:0000313" key="3">
    <source>
        <dbReference type="Proteomes" id="UP000815846"/>
    </source>
</evidence>
<protein>
    <submittedName>
        <fullName evidence="2">DUF2798 domain-containing protein</fullName>
    </submittedName>
</protein>
<dbReference type="Pfam" id="PF11391">
    <property type="entry name" value="DUF2798"/>
    <property type="match status" value="1"/>
</dbReference>
<organism evidence="2 3">
    <name type="scientific">Colwellia echini</name>
    <dbReference type="NCBI Taxonomy" id="1982103"/>
    <lineage>
        <taxon>Bacteria</taxon>
        <taxon>Pseudomonadati</taxon>
        <taxon>Pseudomonadota</taxon>
        <taxon>Gammaproteobacteria</taxon>
        <taxon>Alteromonadales</taxon>
        <taxon>Colwelliaceae</taxon>
        <taxon>Colwellia</taxon>
    </lineage>
</organism>
<dbReference type="RefSeq" id="WP_101343797.1">
    <property type="nucleotide sequence ID" value="NZ_PJAI02000002.1"/>
</dbReference>
<accession>A0ABY3MZU6</accession>
<keyword evidence="3" id="KW-1185">Reference proteome</keyword>
<keyword evidence="1" id="KW-0812">Transmembrane</keyword>
<dbReference type="Proteomes" id="UP000815846">
    <property type="component" value="Unassembled WGS sequence"/>
</dbReference>
<comment type="caution">
    <text evidence="2">The sequence shown here is derived from an EMBL/GenBank/DDBJ whole genome shotgun (WGS) entry which is preliminary data.</text>
</comment>
<dbReference type="EMBL" id="PJAI02000002">
    <property type="protein sequence ID" value="TYK66739.1"/>
    <property type="molecule type" value="Genomic_DNA"/>
</dbReference>
<dbReference type="InterPro" id="IPR021529">
    <property type="entry name" value="DUF2798"/>
</dbReference>
<feature type="transmembrane region" description="Helical" evidence="1">
    <location>
        <begin position="131"/>
        <end position="153"/>
    </location>
</feature>
<feature type="transmembrane region" description="Helical" evidence="1">
    <location>
        <begin position="23"/>
        <end position="44"/>
    </location>
</feature>
<proteinExistence type="predicted"/>
<reference evidence="2 3" key="1">
    <citation type="submission" date="2019-08" db="EMBL/GenBank/DDBJ databases">
        <title>Microbe sample from Colwellia echini.</title>
        <authorList>
            <person name="Christiansen L."/>
            <person name="Pathiraja D."/>
            <person name="Schultz-Johansen M."/>
            <person name="Choi I.-G."/>
            <person name="Stougaard P."/>
        </authorList>
    </citation>
    <scope>NUCLEOTIDE SEQUENCE [LARGE SCALE GENOMIC DNA]</scope>
    <source>
        <strain evidence="2 3">A3</strain>
    </source>
</reference>
<feature type="transmembrane region" description="Helical" evidence="1">
    <location>
        <begin position="56"/>
        <end position="78"/>
    </location>
</feature>
<sequence length="163" mass="17508">MTVVTHSFTEQSNSGSRPVYQKIAIIALIMITICGSLTGIMSFANRNGSETFLNQWASAFIFAGLVALPIGIIVMGLVSKLIEKVLSGASALSQKLLTGVVMAVVMETAMAATSTINHIGFTDLNEFSIMWSHNFFAALPFGLIIAMLMALVIKPKLESFMKS</sequence>
<name>A0ABY3MZU6_9GAMM</name>
<evidence type="ECO:0000256" key="1">
    <source>
        <dbReference type="SAM" id="Phobius"/>
    </source>
</evidence>
<keyword evidence="1" id="KW-1133">Transmembrane helix</keyword>
<gene>
    <name evidence="2" type="ORF">CWS31_002760</name>
</gene>
<keyword evidence="1" id="KW-0472">Membrane</keyword>